<accession>A0A7G7YDV9</accession>
<name>A0A7G7YDV9_9APHY</name>
<organism evidence="2">
    <name type="scientific">Wolfiporia cocos</name>
    <dbReference type="NCBI Taxonomy" id="81056"/>
    <lineage>
        <taxon>Eukaryota</taxon>
        <taxon>Fungi</taxon>
        <taxon>Dikarya</taxon>
        <taxon>Basidiomycota</taxon>
        <taxon>Agaricomycotina</taxon>
        <taxon>Agaricomycetes</taxon>
        <taxon>Polyporales</taxon>
        <taxon>Phaeolaceae</taxon>
        <taxon>Wolfiporia</taxon>
    </lineage>
</organism>
<dbReference type="InterPro" id="IPR043502">
    <property type="entry name" value="DNA/RNA_pol_sf"/>
</dbReference>
<evidence type="ECO:0000313" key="2">
    <source>
        <dbReference type="EMBL" id="QNH92679.1"/>
    </source>
</evidence>
<reference evidence="2" key="1">
    <citation type="journal article" date="2020" name="Front. Microbiol.">
        <title>Characterization of Two Mitochondrial Genomes and Gene Expression Analysis Reveal Clues for Variations, Evolution, and Large-Sclerotium Formation in Medical Fungus Wolfiporia cocos.</title>
        <authorList>
            <person name="Chen M."/>
            <person name="Chen N."/>
            <person name="Wu T."/>
            <person name="Bian Y."/>
            <person name="Deng Y."/>
            <person name="Xu Z."/>
        </authorList>
    </citation>
    <scope>NUCLEOTIDE SEQUENCE</scope>
    <source>
        <strain evidence="2">MD-104 SS10</strain>
    </source>
</reference>
<proteinExistence type="predicted"/>
<sequence length="177" mass="20734">MFSLKAQLVNKTESSELSYSRIWIPKPNGKKRALSVPTKAWRMYLYMLNSIMTIWLHPYQSPHQHGFWPGRGPMTAYKDLLSAVNQSENVYEFDLQGCFDQIQIEEAIETIGNTGLPSNWRKQLCDLNRRLPRPGKDYLEPLINWTDEQKAYDVLKYFGLDLTTIKKEDLIMFFALH</sequence>
<evidence type="ECO:0000259" key="1">
    <source>
        <dbReference type="Pfam" id="PF00078"/>
    </source>
</evidence>
<protein>
    <recommendedName>
        <fullName evidence="1">Reverse transcriptase domain-containing protein</fullName>
    </recommendedName>
</protein>
<dbReference type="SUPFAM" id="SSF56672">
    <property type="entry name" value="DNA/RNA polymerases"/>
    <property type="match status" value="1"/>
</dbReference>
<geneLocation type="mitochondrion" evidence="2"/>
<dbReference type="EMBL" id="MT079862">
    <property type="protein sequence ID" value="QNH92679.1"/>
    <property type="molecule type" value="Genomic_DNA"/>
</dbReference>
<gene>
    <name evidence="2" type="primary">orf26</name>
</gene>
<feature type="domain" description="Reverse transcriptase" evidence="1">
    <location>
        <begin position="24"/>
        <end position="125"/>
    </location>
</feature>
<dbReference type="InterPro" id="IPR000477">
    <property type="entry name" value="RT_dom"/>
</dbReference>
<keyword evidence="2" id="KW-0496">Mitochondrion</keyword>
<dbReference type="AlphaFoldDB" id="A0A7G7YDV9"/>
<dbReference type="Pfam" id="PF00078">
    <property type="entry name" value="RVT_1"/>
    <property type="match status" value="1"/>
</dbReference>